<reference evidence="17" key="5">
    <citation type="submission" date="2025-09" db="UniProtKB">
        <authorList>
            <consortium name="Ensembl"/>
        </authorList>
    </citation>
    <scope>IDENTIFICATION</scope>
</reference>
<dbReference type="InterPro" id="IPR003877">
    <property type="entry name" value="SPRY_dom"/>
</dbReference>
<keyword evidence="12" id="KW-0175">Coiled coil</keyword>
<dbReference type="PROSITE" id="PS00518">
    <property type="entry name" value="ZF_RING_1"/>
    <property type="match status" value="1"/>
</dbReference>
<evidence type="ECO:0000256" key="1">
    <source>
        <dbReference type="ARBA" id="ARBA00000900"/>
    </source>
</evidence>
<dbReference type="EC" id="2.3.2.27" evidence="5"/>
<evidence type="ECO:0000256" key="3">
    <source>
        <dbReference type="ARBA" id="ARBA00004906"/>
    </source>
</evidence>
<reference evidence="18" key="1">
    <citation type="journal article" date="2006" name="Science">
        <title>Ancient noncoding elements conserved in the human genome.</title>
        <authorList>
            <person name="Venkatesh B."/>
            <person name="Kirkness E.F."/>
            <person name="Loh Y.H."/>
            <person name="Halpern A.L."/>
            <person name="Lee A.P."/>
            <person name="Johnson J."/>
            <person name="Dandona N."/>
            <person name="Viswanathan L.D."/>
            <person name="Tay A."/>
            <person name="Venter J.C."/>
            <person name="Strausberg R.L."/>
            <person name="Brenner S."/>
        </authorList>
    </citation>
    <scope>NUCLEOTIDE SEQUENCE [LARGE SCALE GENOMIC DNA]</scope>
</reference>
<feature type="domain" description="B box-type" evidence="15">
    <location>
        <begin position="85"/>
        <end position="126"/>
    </location>
</feature>
<dbReference type="Pfam" id="PF13765">
    <property type="entry name" value="PRY"/>
    <property type="match status" value="1"/>
</dbReference>
<keyword evidence="9 13" id="KW-0863">Zinc-finger</keyword>
<evidence type="ECO:0000256" key="8">
    <source>
        <dbReference type="ARBA" id="ARBA00022723"/>
    </source>
</evidence>
<proteinExistence type="inferred from homology"/>
<dbReference type="PROSITE" id="PS50188">
    <property type="entry name" value="B302_SPRY"/>
    <property type="match status" value="1"/>
</dbReference>
<dbReference type="CDD" id="cd19800">
    <property type="entry name" value="Bbox2_xNF7-like"/>
    <property type="match status" value="1"/>
</dbReference>
<evidence type="ECO:0000256" key="7">
    <source>
        <dbReference type="ARBA" id="ARBA00022679"/>
    </source>
</evidence>
<dbReference type="SMART" id="SM00589">
    <property type="entry name" value="PRY"/>
    <property type="match status" value="1"/>
</dbReference>
<dbReference type="PRINTS" id="PR01406">
    <property type="entry name" value="BBOXZNFINGER"/>
</dbReference>
<feature type="domain" description="RING-type" evidence="14">
    <location>
        <begin position="14"/>
        <end position="54"/>
    </location>
</feature>
<evidence type="ECO:0000256" key="10">
    <source>
        <dbReference type="ARBA" id="ARBA00022786"/>
    </source>
</evidence>
<dbReference type="PRINTS" id="PR01407">
    <property type="entry name" value="BUTYPHLNCDUF"/>
</dbReference>
<keyword evidence="7" id="KW-0808">Transferase</keyword>
<reference evidence="18" key="3">
    <citation type="journal article" date="2014" name="Nature">
        <title>Elephant shark genome provides unique insights into gnathostome evolution.</title>
        <authorList>
            <consortium name="International Elephant Shark Genome Sequencing Consortium"/>
            <person name="Venkatesh B."/>
            <person name="Lee A.P."/>
            <person name="Ravi V."/>
            <person name="Maurya A.K."/>
            <person name="Lian M.M."/>
            <person name="Swann J.B."/>
            <person name="Ohta Y."/>
            <person name="Flajnik M.F."/>
            <person name="Sutoh Y."/>
            <person name="Kasahara M."/>
            <person name="Hoon S."/>
            <person name="Gangu V."/>
            <person name="Roy S.W."/>
            <person name="Irimia M."/>
            <person name="Korzh V."/>
            <person name="Kondrychyn I."/>
            <person name="Lim Z.W."/>
            <person name="Tay B.H."/>
            <person name="Tohari S."/>
            <person name="Kong K.W."/>
            <person name="Ho S."/>
            <person name="Lorente-Galdos B."/>
            <person name="Quilez J."/>
            <person name="Marques-Bonet T."/>
            <person name="Raney B.J."/>
            <person name="Ingham P.W."/>
            <person name="Tay A."/>
            <person name="Hillier L.W."/>
            <person name="Minx P."/>
            <person name="Boehm T."/>
            <person name="Wilson R.K."/>
            <person name="Brenner S."/>
            <person name="Warren W.C."/>
        </authorList>
    </citation>
    <scope>NUCLEOTIDE SEQUENCE [LARGE SCALE GENOMIC DNA]</scope>
</reference>
<dbReference type="InterPro" id="IPR001870">
    <property type="entry name" value="B30.2/SPRY"/>
</dbReference>
<evidence type="ECO:0000256" key="13">
    <source>
        <dbReference type="PROSITE-ProRule" id="PRU00024"/>
    </source>
</evidence>
<comment type="pathway">
    <text evidence="3">Protein modification; protein ubiquitination.</text>
</comment>
<dbReference type="InterPro" id="IPR050143">
    <property type="entry name" value="TRIM/RBCC"/>
</dbReference>
<evidence type="ECO:0000259" key="14">
    <source>
        <dbReference type="PROSITE" id="PS50089"/>
    </source>
</evidence>
<dbReference type="GO" id="GO:0061630">
    <property type="term" value="F:ubiquitin protein ligase activity"/>
    <property type="evidence" value="ECO:0007669"/>
    <property type="project" value="UniProtKB-EC"/>
</dbReference>
<reference evidence="17" key="4">
    <citation type="submission" date="2025-08" db="UniProtKB">
        <authorList>
            <consortium name="Ensembl"/>
        </authorList>
    </citation>
    <scope>IDENTIFICATION</scope>
</reference>
<name>A0A4W3JAZ6_CALMI</name>
<comment type="catalytic activity">
    <reaction evidence="1">
        <text>S-ubiquitinyl-[E2 ubiquitin-conjugating enzyme]-L-cysteine + [acceptor protein]-L-lysine = [E2 ubiquitin-conjugating enzyme]-L-cysteine + N(6)-ubiquitinyl-[acceptor protein]-L-lysine.</text>
        <dbReference type="EC" id="2.3.2.27"/>
    </reaction>
</comment>
<dbReference type="GeneTree" id="ENSGT01030000234669"/>
<dbReference type="InterPro" id="IPR017907">
    <property type="entry name" value="Znf_RING_CS"/>
</dbReference>
<dbReference type="GO" id="GO:0008270">
    <property type="term" value="F:zinc ion binding"/>
    <property type="evidence" value="ECO:0007669"/>
    <property type="project" value="UniProtKB-KW"/>
</dbReference>
<dbReference type="SUPFAM" id="SSF57850">
    <property type="entry name" value="RING/U-box"/>
    <property type="match status" value="1"/>
</dbReference>
<dbReference type="InterPro" id="IPR027370">
    <property type="entry name" value="Znf-RING_euk"/>
</dbReference>
<keyword evidence="10" id="KW-0833">Ubl conjugation pathway</keyword>
<keyword evidence="18" id="KW-1185">Reference proteome</keyword>
<dbReference type="Proteomes" id="UP000314986">
    <property type="component" value="Unassembled WGS sequence"/>
</dbReference>
<dbReference type="SMART" id="SM00184">
    <property type="entry name" value="RING"/>
    <property type="match status" value="1"/>
</dbReference>
<dbReference type="Ensembl" id="ENSCMIT00000039962.1">
    <property type="protein sequence ID" value="ENSCMIP00000039392.1"/>
    <property type="gene ID" value="ENSCMIG00000016499.1"/>
</dbReference>
<dbReference type="SMART" id="SM00449">
    <property type="entry name" value="SPRY"/>
    <property type="match status" value="1"/>
</dbReference>
<sequence>MASRHQSLTKDLICSICLHLFTNPVTLDCGHNFCRSCISQRWENKESKACPECSTVFANICMRGNWTLARLSVKARRLSAALEETERRHCEEHQEELELFCETDKKLMCLVCRDAREHRHHSFIPIQEAVQMYKVKGHQTKQASSLANNVTAEFAKMHQSLTDREQRVIRELRNVRILKMIYSMIGCQWSLARNGEKGVRSVVQVEVALGKPVTSVSLHFMLFFSLSLSAPAALTLDPDTAHPSLIVSEDLTSVRDGDEWQPVPDTPKRFTISLIVLGSEGFTSGRHYWEVQVGNKTAWTVGVTRESVNRKQPITWSTEGGVWGVWLMDGVYEALTSPPTRLPLTVRPGKIGVYLDYEGGQVSFYNADNMSHLHTFTQIFTEKLYPLFGPCNDYDGKNSAQLRICRL</sequence>
<evidence type="ECO:0000256" key="4">
    <source>
        <dbReference type="ARBA" id="ARBA00008518"/>
    </source>
</evidence>
<organism evidence="17 18">
    <name type="scientific">Callorhinchus milii</name>
    <name type="common">Ghost shark</name>
    <dbReference type="NCBI Taxonomy" id="7868"/>
    <lineage>
        <taxon>Eukaryota</taxon>
        <taxon>Metazoa</taxon>
        <taxon>Chordata</taxon>
        <taxon>Craniata</taxon>
        <taxon>Vertebrata</taxon>
        <taxon>Chondrichthyes</taxon>
        <taxon>Holocephali</taxon>
        <taxon>Chimaeriformes</taxon>
        <taxon>Callorhinchidae</taxon>
        <taxon>Callorhinchus</taxon>
    </lineage>
</organism>
<dbReference type="InterPro" id="IPR001841">
    <property type="entry name" value="Znf_RING"/>
</dbReference>
<accession>A0A4W3JAZ6</accession>
<dbReference type="Gene3D" id="3.30.40.10">
    <property type="entry name" value="Zinc/RING finger domain, C3HC4 (zinc finger)"/>
    <property type="match status" value="1"/>
</dbReference>
<dbReference type="Gene3D" id="3.30.160.60">
    <property type="entry name" value="Classic Zinc Finger"/>
    <property type="match status" value="1"/>
</dbReference>
<dbReference type="SMART" id="SM00336">
    <property type="entry name" value="BBOX"/>
    <property type="match status" value="1"/>
</dbReference>
<dbReference type="InterPro" id="IPR020457">
    <property type="entry name" value="Znf_B-box_chordata"/>
</dbReference>
<evidence type="ECO:0000256" key="6">
    <source>
        <dbReference type="ARBA" id="ARBA00022490"/>
    </source>
</evidence>
<keyword evidence="6" id="KW-0963">Cytoplasm</keyword>
<dbReference type="InterPro" id="IPR043136">
    <property type="entry name" value="B30.2/SPRY_sf"/>
</dbReference>
<dbReference type="PROSITE" id="PS50119">
    <property type="entry name" value="ZF_BBOX"/>
    <property type="match status" value="1"/>
</dbReference>
<evidence type="ECO:0000256" key="5">
    <source>
        <dbReference type="ARBA" id="ARBA00012483"/>
    </source>
</evidence>
<evidence type="ECO:0000256" key="9">
    <source>
        <dbReference type="ARBA" id="ARBA00022771"/>
    </source>
</evidence>
<dbReference type="Pfam" id="PF13445">
    <property type="entry name" value="zf-RING_UBOX"/>
    <property type="match status" value="1"/>
</dbReference>
<dbReference type="SUPFAM" id="SSF49899">
    <property type="entry name" value="Concanavalin A-like lectins/glucanases"/>
    <property type="match status" value="1"/>
</dbReference>
<dbReference type="SUPFAM" id="SSF57845">
    <property type="entry name" value="B-box zinc-binding domain"/>
    <property type="match status" value="1"/>
</dbReference>
<dbReference type="Gene3D" id="2.60.120.920">
    <property type="match status" value="1"/>
</dbReference>
<comment type="subcellular location">
    <subcellularLocation>
        <location evidence="2">Cytoplasm</location>
    </subcellularLocation>
</comment>
<dbReference type="GO" id="GO:0005737">
    <property type="term" value="C:cytoplasm"/>
    <property type="evidence" value="ECO:0007669"/>
    <property type="project" value="UniProtKB-SubCell"/>
</dbReference>
<protein>
    <recommendedName>
        <fullName evidence="5">RING-type E3 ubiquitin transferase</fullName>
        <ecNumber evidence="5">2.3.2.27</ecNumber>
    </recommendedName>
</protein>
<dbReference type="InterPro" id="IPR003879">
    <property type="entry name" value="Butyrophylin_SPRY"/>
</dbReference>
<keyword evidence="11" id="KW-0862">Zinc</keyword>
<evidence type="ECO:0000313" key="18">
    <source>
        <dbReference type="Proteomes" id="UP000314986"/>
    </source>
</evidence>
<keyword evidence="8" id="KW-0479">Metal-binding</keyword>
<evidence type="ECO:0000313" key="17">
    <source>
        <dbReference type="Ensembl" id="ENSCMIP00000039392.1"/>
    </source>
</evidence>
<reference evidence="18" key="2">
    <citation type="journal article" date="2007" name="PLoS Biol.">
        <title>Survey sequencing and comparative analysis of the elephant shark (Callorhinchus milii) genome.</title>
        <authorList>
            <person name="Venkatesh B."/>
            <person name="Kirkness E.F."/>
            <person name="Loh Y.H."/>
            <person name="Halpern A.L."/>
            <person name="Lee A.P."/>
            <person name="Johnson J."/>
            <person name="Dandona N."/>
            <person name="Viswanathan L.D."/>
            <person name="Tay A."/>
            <person name="Venter J.C."/>
            <person name="Strausberg R.L."/>
            <person name="Brenner S."/>
        </authorList>
    </citation>
    <scope>NUCLEOTIDE SEQUENCE [LARGE SCALE GENOMIC DNA]</scope>
</reference>
<comment type="similarity">
    <text evidence="4">Belongs to the TRIM/RBCC family.</text>
</comment>
<evidence type="ECO:0000256" key="11">
    <source>
        <dbReference type="ARBA" id="ARBA00022833"/>
    </source>
</evidence>
<evidence type="ECO:0000256" key="12">
    <source>
        <dbReference type="ARBA" id="ARBA00023054"/>
    </source>
</evidence>
<dbReference type="InterPro" id="IPR006574">
    <property type="entry name" value="PRY"/>
</dbReference>
<evidence type="ECO:0000256" key="2">
    <source>
        <dbReference type="ARBA" id="ARBA00004496"/>
    </source>
</evidence>
<dbReference type="InterPro" id="IPR013083">
    <property type="entry name" value="Znf_RING/FYVE/PHD"/>
</dbReference>
<dbReference type="Pfam" id="PF00643">
    <property type="entry name" value="zf-B_box"/>
    <property type="match status" value="1"/>
</dbReference>
<evidence type="ECO:0000259" key="16">
    <source>
        <dbReference type="PROSITE" id="PS50188"/>
    </source>
</evidence>
<evidence type="ECO:0000259" key="15">
    <source>
        <dbReference type="PROSITE" id="PS50119"/>
    </source>
</evidence>
<dbReference type="FunFam" id="2.60.120.920:FF:000004">
    <property type="entry name" value="Butyrophilin subfamily 1 member A1"/>
    <property type="match status" value="1"/>
</dbReference>
<feature type="domain" description="B30.2/SPRY" evidence="16">
    <location>
        <begin position="214"/>
        <end position="407"/>
    </location>
</feature>
<dbReference type="CDD" id="cd13733">
    <property type="entry name" value="SPRY_PRY_C-I_1"/>
    <property type="match status" value="1"/>
</dbReference>
<dbReference type="AlphaFoldDB" id="A0A4W3JAZ6"/>
<dbReference type="Pfam" id="PF00622">
    <property type="entry name" value="SPRY"/>
    <property type="match status" value="1"/>
</dbReference>
<dbReference type="InterPro" id="IPR000315">
    <property type="entry name" value="Znf_B-box"/>
</dbReference>
<dbReference type="InterPro" id="IPR013320">
    <property type="entry name" value="ConA-like_dom_sf"/>
</dbReference>
<dbReference type="PROSITE" id="PS50089">
    <property type="entry name" value="ZF_RING_2"/>
    <property type="match status" value="1"/>
</dbReference>
<dbReference type="PANTHER" id="PTHR24103">
    <property type="entry name" value="E3 UBIQUITIN-PROTEIN LIGASE TRIM"/>
    <property type="match status" value="1"/>
</dbReference>